<keyword evidence="4" id="KW-1185">Reference proteome</keyword>
<name>A0A7D9HF57_PARCT</name>
<protein>
    <submittedName>
        <fullName evidence="3">Uncharacterized protein</fullName>
    </submittedName>
</protein>
<accession>A0A7D9HF57</accession>
<feature type="compositionally biased region" description="Polar residues" evidence="1">
    <location>
        <begin position="168"/>
        <end position="177"/>
    </location>
</feature>
<feature type="compositionally biased region" description="Acidic residues" evidence="1">
    <location>
        <begin position="189"/>
        <end position="207"/>
    </location>
</feature>
<reference evidence="3" key="1">
    <citation type="submission" date="2020-04" db="EMBL/GenBank/DDBJ databases">
        <authorList>
            <person name="Alioto T."/>
            <person name="Alioto T."/>
            <person name="Gomez Garrido J."/>
        </authorList>
    </citation>
    <scope>NUCLEOTIDE SEQUENCE</scope>
    <source>
        <strain evidence="3">A484AB</strain>
    </source>
</reference>
<dbReference type="AlphaFoldDB" id="A0A7D9HF57"/>
<dbReference type="Proteomes" id="UP001152795">
    <property type="component" value="Unassembled WGS sequence"/>
</dbReference>
<gene>
    <name evidence="3" type="ORF">PACLA_8A045757</name>
</gene>
<comment type="caution">
    <text evidence="3">The sequence shown here is derived from an EMBL/GenBank/DDBJ whole genome shotgun (WGS) entry which is preliminary data.</text>
</comment>
<sequence length="309" mass="33943">MHIDIWHIGGVIASAVLRPVLLHYMIAIVTERLIKSPNGNGTLSGLEIDPTSCAPDKVDVEDSCNASSSPPCDNQAGASFEGRILSDSSSSCCSDRHSDFDESVEYENFEVDINAPSSPITLRKELATWATKHHYDKSVCDQYDYTTSEETTVELADENDGPRHKSLQAKTAKSMSVRSEERENKISGSEEEEKEDDEEGGSQEGDVDLPVPPRKFSLATLLRHRESPPSSSDRASSSTASSKGFPMPEAKFQKRVLHLRTEIRDSVAAVGKRCETRDSEFTIGQITDLAVFKELESSLVSDEEKPNSS</sequence>
<feature type="region of interest" description="Disordered" evidence="1">
    <location>
        <begin position="151"/>
        <end position="249"/>
    </location>
</feature>
<feature type="compositionally biased region" description="Low complexity" evidence="1">
    <location>
        <begin position="228"/>
        <end position="242"/>
    </location>
</feature>
<evidence type="ECO:0000313" key="4">
    <source>
        <dbReference type="Proteomes" id="UP001152795"/>
    </source>
</evidence>
<proteinExistence type="predicted"/>
<keyword evidence="2" id="KW-0472">Membrane</keyword>
<organism evidence="3 4">
    <name type="scientific">Paramuricea clavata</name>
    <name type="common">Red gorgonian</name>
    <name type="synonym">Violescent sea-whip</name>
    <dbReference type="NCBI Taxonomy" id="317549"/>
    <lineage>
        <taxon>Eukaryota</taxon>
        <taxon>Metazoa</taxon>
        <taxon>Cnidaria</taxon>
        <taxon>Anthozoa</taxon>
        <taxon>Octocorallia</taxon>
        <taxon>Malacalcyonacea</taxon>
        <taxon>Plexauridae</taxon>
        <taxon>Paramuricea</taxon>
    </lineage>
</organism>
<keyword evidence="2" id="KW-1133">Transmembrane helix</keyword>
<dbReference type="EMBL" id="CACRXK020000477">
    <property type="protein sequence ID" value="CAB3982198.1"/>
    <property type="molecule type" value="Genomic_DNA"/>
</dbReference>
<feature type="transmembrane region" description="Helical" evidence="2">
    <location>
        <begin position="6"/>
        <end position="26"/>
    </location>
</feature>
<evidence type="ECO:0000256" key="2">
    <source>
        <dbReference type="SAM" id="Phobius"/>
    </source>
</evidence>
<evidence type="ECO:0000313" key="3">
    <source>
        <dbReference type="EMBL" id="CAB3982198.1"/>
    </source>
</evidence>
<keyword evidence="2" id="KW-0812">Transmembrane</keyword>
<evidence type="ECO:0000256" key="1">
    <source>
        <dbReference type="SAM" id="MobiDB-lite"/>
    </source>
</evidence>